<accession>A0A9J9H8Q8</accession>
<reference evidence="2 3" key="1">
    <citation type="journal article" date="2010" name="J. Bacteriol.">
        <title>Genome sequence of the dioxin-mineralizing bacterium Sphingomonas wittichii RW1.</title>
        <authorList>
            <person name="Miller T.R."/>
            <person name="Delcher A.L."/>
            <person name="Salzberg S.L."/>
            <person name="Saunders E."/>
            <person name="Detter J.C."/>
            <person name="Halden R.U."/>
        </authorList>
    </citation>
    <scope>NUCLEOTIDE SEQUENCE [LARGE SCALE GENOMIC DNA]</scope>
    <source>
        <strain evidence="3">DSM 6014 / CCUG 31198 / JCM 15750 / NBRC 105917 / EY 4224 / RW1</strain>
    </source>
</reference>
<evidence type="ECO:0000313" key="2">
    <source>
        <dbReference type="EMBL" id="ABQ66892.1"/>
    </source>
</evidence>
<dbReference type="Proteomes" id="UP000001989">
    <property type="component" value="Chromosome"/>
</dbReference>
<organism evidence="2 3">
    <name type="scientific">Rhizorhabdus wittichii (strain DSM 6014 / CCUG 31198 / JCM 15750 / NBRC 105917 / EY 4224 / RW1)</name>
    <name type="common">Sphingomonas wittichii</name>
    <dbReference type="NCBI Taxonomy" id="392499"/>
    <lineage>
        <taxon>Bacteria</taxon>
        <taxon>Pseudomonadati</taxon>
        <taxon>Pseudomonadota</taxon>
        <taxon>Alphaproteobacteria</taxon>
        <taxon>Sphingomonadales</taxon>
        <taxon>Sphingomonadaceae</taxon>
        <taxon>Rhizorhabdus</taxon>
    </lineage>
</organism>
<dbReference type="KEGG" id="swi:Swit_0524"/>
<dbReference type="AlphaFoldDB" id="A0A9J9H8Q8"/>
<gene>
    <name evidence="2" type="ordered locus">Swit_0524</name>
</gene>
<proteinExistence type="predicted"/>
<name>A0A9J9H8Q8_RHIWR</name>
<sequence>MMRGGIFAASAMALLLAGCGPKQLALPGDPIDRAATCAVVSAASARADAPDVKGDLGFDAQTRILHYAMLAATADDHFSAKKASEVVGRMGEVEKAVTDGKWQALVTPCDQAYPEVRKTAGIELPKGKFDAELGCYSLGDFLVKTVSTSDPKAQEQLSGLTKMRRELDGTVGRQLKARGASGYERTLELKQAALGRMTKLGAPAETARMCRSRFA</sequence>
<feature type="signal peptide" evidence="1">
    <location>
        <begin position="1"/>
        <end position="24"/>
    </location>
</feature>
<evidence type="ECO:0000313" key="3">
    <source>
        <dbReference type="Proteomes" id="UP000001989"/>
    </source>
</evidence>
<evidence type="ECO:0008006" key="4">
    <source>
        <dbReference type="Google" id="ProtNLM"/>
    </source>
</evidence>
<protein>
    <recommendedName>
        <fullName evidence="4">Lipoprotein</fullName>
    </recommendedName>
</protein>
<dbReference type="PROSITE" id="PS51257">
    <property type="entry name" value="PROKAR_LIPOPROTEIN"/>
    <property type="match status" value="1"/>
</dbReference>
<evidence type="ECO:0000256" key="1">
    <source>
        <dbReference type="SAM" id="SignalP"/>
    </source>
</evidence>
<keyword evidence="1" id="KW-0732">Signal</keyword>
<dbReference type="EMBL" id="CP000699">
    <property type="protein sequence ID" value="ABQ66892.1"/>
    <property type="molecule type" value="Genomic_DNA"/>
</dbReference>
<keyword evidence="3" id="KW-1185">Reference proteome</keyword>
<feature type="chain" id="PRO_5039950652" description="Lipoprotein" evidence="1">
    <location>
        <begin position="25"/>
        <end position="215"/>
    </location>
</feature>